<comment type="caution">
    <text evidence="2">The sequence shown here is derived from an EMBL/GenBank/DDBJ whole genome shotgun (WGS) entry which is preliminary data.</text>
</comment>
<dbReference type="AlphaFoldDB" id="A0A060SRG8"/>
<keyword evidence="3" id="KW-1185">Reference proteome</keyword>
<dbReference type="HOGENOM" id="CLU_098371_0_0_1"/>
<evidence type="ECO:0000256" key="1">
    <source>
        <dbReference type="SAM" id="MobiDB-lite"/>
    </source>
</evidence>
<name>A0A060SRG8_PYCCI</name>
<organism evidence="2 3">
    <name type="scientific">Pycnoporus cinnabarinus</name>
    <name type="common">Cinnabar-red polypore</name>
    <name type="synonym">Trametes cinnabarina</name>
    <dbReference type="NCBI Taxonomy" id="5643"/>
    <lineage>
        <taxon>Eukaryota</taxon>
        <taxon>Fungi</taxon>
        <taxon>Dikarya</taxon>
        <taxon>Basidiomycota</taxon>
        <taxon>Agaricomycotina</taxon>
        <taxon>Agaricomycetes</taxon>
        <taxon>Polyporales</taxon>
        <taxon>Polyporaceae</taxon>
        <taxon>Trametes</taxon>
    </lineage>
</organism>
<gene>
    <name evidence="2" type="ORF">BN946_scf185028.g2</name>
</gene>
<feature type="compositionally biased region" description="Polar residues" evidence="1">
    <location>
        <begin position="164"/>
        <end position="185"/>
    </location>
</feature>
<evidence type="ECO:0000313" key="2">
    <source>
        <dbReference type="EMBL" id="CDO76751.1"/>
    </source>
</evidence>
<accession>A0A060SRG8</accession>
<dbReference type="OrthoDB" id="6511194at2759"/>
<sequence length="185" mass="20918">MEQLKMFLGFYVSPTGPSGWIAALLKMANAHQKGPASARSFREWTRAFLADRHALPFTAERAWQQSHIARNPELKKAIEEHLQSITNLLRYGMDKPVSLSTAQVWMHVLEYCWTKVLSSQFVDGHEHVDVMDYRQVTFLPAMALMDTSAREWDKEGNEVKPNPTAKSQLSTGGTMSQSSMQMTAT</sequence>
<dbReference type="EMBL" id="CCBP010000412">
    <property type="protein sequence ID" value="CDO76751.1"/>
    <property type="molecule type" value="Genomic_DNA"/>
</dbReference>
<protein>
    <submittedName>
        <fullName evidence="2">Uncharacterized protein</fullName>
    </submittedName>
</protein>
<reference evidence="2" key="1">
    <citation type="submission" date="2014-01" db="EMBL/GenBank/DDBJ databases">
        <title>The genome of the white-rot fungus Pycnoporus cinnabarinus: a basidiomycete model with a versatile arsenal for lignocellulosic biomass breakdown.</title>
        <authorList>
            <person name="Levasseur A."/>
            <person name="Lomascolo A."/>
            <person name="Ruiz-Duenas F.J."/>
            <person name="Uzan E."/>
            <person name="Piumi F."/>
            <person name="Kues U."/>
            <person name="Ram A.F.J."/>
            <person name="Murat C."/>
            <person name="Haon M."/>
            <person name="Benoit I."/>
            <person name="Arfi Y."/>
            <person name="Chevret D."/>
            <person name="Drula E."/>
            <person name="Kwon M.J."/>
            <person name="Gouret P."/>
            <person name="Lesage-Meessen L."/>
            <person name="Lombard V."/>
            <person name="Mariette J."/>
            <person name="Noirot C."/>
            <person name="Park J."/>
            <person name="Patyshakuliyeva A."/>
            <person name="Wieneger R.A.B."/>
            <person name="Wosten H.A.B."/>
            <person name="Martin F."/>
            <person name="Coutinho P.M."/>
            <person name="de Vries R."/>
            <person name="Martinez A.T."/>
            <person name="Klopp C."/>
            <person name="Pontarotti P."/>
            <person name="Henrissat B."/>
            <person name="Record E."/>
        </authorList>
    </citation>
    <scope>NUCLEOTIDE SEQUENCE [LARGE SCALE GENOMIC DNA]</scope>
    <source>
        <strain evidence="2">BRFM137</strain>
    </source>
</reference>
<proteinExistence type="predicted"/>
<feature type="region of interest" description="Disordered" evidence="1">
    <location>
        <begin position="152"/>
        <end position="185"/>
    </location>
</feature>
<dbReference type="Proteomes" id="UP000029665">
    <property type="component" value="Unassembled WGS sequence"/>
</dbReference>
<evidence type="ECO:0000313" key="3">
    <source>
        <dbReference type="Proteomes" id="UP000029665"/>
    </source>
</evidence>